<dbReference type="InterPro" id="IPR001938">
    <property type="entry name" value="Thaumatin"/>
</dbReference>
<keyword evidence="2" id="KW-0732">Signal</keyword>
<reference evidence="3 4" key="1">
    <citation type="journal article" date="2015" name="Fungal Genet. Biol.">
        <title>Evolution of novel wood decay mechanisms in Agaricales revealed by the genome sequences of Fistulina hepatica and Cylindrobasidium torrendii.</title>
        <authorList>
            <person name="Floudas D."/>
            <person name="Held B.W."/>
            <person name="Riley R."/>
            <person name="Nagy L.G."/>
            <person name="Koehler G."/>
            <person name="Ransdell A.S."/>
            <person name="Younus H."/>
            <person name="Chow J."/>
            <person name="Chiniquy J."/>
            <person name="Lipzen A."/>
            <person name="Tritt A."/>
            <person name="Sun H."/>
            <person name="Haridas S."/>
            <person name="LaButti K."/>
            <person name="Ohm R.A."/>
            <person name="Kues U."/>
            <person name="Blanchette R.A."/>
            <person name="Grigoriev I.V."/>
            <person name="Minto R.E."/>
            <person name="Hibbett D.S."/>
        </authorList>
    </citation>
    <scope>NUCLEOTIDE SEQUENCE [LARGE SCALE GENOMIC DNA]</scope>
    <source>
        <strain evidence="3 4">ATCC 64428</strain>
    </source>
</reference>
<feature type="disulfide bond" evidence="1">
    <location>
        <begin position="182"/>
        <end position="196"/>
    </location>
</feature>
<evidence type="ECO:0000313" key="3">
    <source>
        <dbReference type="EMBL" id="KIY49716.1"/>
    </source>
</evidence>
<dbReference type="SMART" id="SM00205">
    <property type="entry name" value="THN"/>
    <property type="match status" value="1"/>
</dbReference>
<feature type="disulfide bond" evidence="1">
    <location>
        <begin position="77"/>
        <end position="89"/>
    </location>
</feature>
<feature type="disulfide bond" evidence="1">
    <location>
        <begin position="27"/>
        <end position="254"/>
    </location>
</feature>
<feature type="chain" id="PRO_5002316366" evidence="2">
    <location>
        <begin position="18"/>
        <end position="258"/>
    </location>
</feature>
<organism evidence="3 4">
    <name type="scientific">Fistulina hepatica ATCC 64428</name>
    <dbReference type="NCBI Taxonomy" id="1128425"/>
    <lineage>
        <taxon>Eukaryota</taxon>
        <taxon>Fungi</taxon>
        <taxon>Dikarya</taxon>
        <taxon>Basidiomycota</taxon>
        <taxon>Agaricomycotina</taxon>
        <taxon>Agaricomycetes</taxon>
        <taxon>Agaricomycetidae</taxon>
        <taxon>Agaricales</taxon>
        <taxon>Fistulinaceae</taxon>
        <taxon>Fistulina</taxon>
    </lineage>
</organism>
<feature type="disulfide bond" evidence="1">
    <location>
        <begin position="94"/>
        <end position="100"/>
    </location>
</feature>
<dbReference type="SUPFAM" id="SSF49870">
    <property type="entry name" value="Osmotin, thaumatin-like protein"/>
    <property type="match status" value="1"/>
</dbReference>
<dbReference type="Proteomes" id="UP000054144">
    <property type="component" value="Unassembled WGS sequence"/>
</dbReference>
<evidence type="ECO:0000313" key="4">
    <source>
        <dbReference type="Proteomes" id="UP000054144"/>
    </source>
</evidence>
<feature type="disulfide bond" evidence="1">
    <location>
        <begin position="197"/>
        <end position="207"/>
    </location>
</feature>
<gene>
    <name evidence="3" type="ORF">FISHEDRAFT_40805</name>
</gene>
<keyword evidence="4" id="KW-1185">Reference proteome</keyword>
<evidence type="ECO:0000256" key="1">
    <source>
        <dbReference type="PIRSR" id="PIRSR002703-1"/>
    </source>
</evidence>
<dbReference type="PROSITE" id="PS51367">
    <property type="entry name" value="THAUMATIN_2"/>
    <property type="match status" value="1"/>
</dbReference>
<dbReference type="Gene3D" id="2.60.110.10">
    <property type="entry name" value="Thaumatin"/>
    <property type="match status" value="1"/>
</dbReference>
<dbReference type="AlphaFoldDB" id="A0A0D7AE63"/>
<dbReference type="OrthoDB" id="430315at2759"/>
<protein>
    <submittedName>
        <fullName evidence="3">Osmotin, thaumatin-like protein</fullName>
    </submittedName>
</protein>
<dbReference type="PIRSF" id="PIRSF002703">
    <property type="entry name" value="Thaumatin"/>
    <property type="match status" value="1"/>
</dbReference>
<feature type="disulfide bond" evidence="1">
    <location>
        <begin position="148"/>
        <end position="241"/>
    </location>
</feature>
<dbReference type="InterPro" id="IPR037176">
    <property type="entry name" value="Osmotin/thaumatin-like_sf"/>
</dbReference>
<proteinExistence type="predicted"/>
<feature type="signal peptide" evidence="2">
    <location>
        <begin position="1"/>
        <end position="17"/>
    </location>
</feature>
<keyword evidence="1" id="KW-1015">Disulfide bond</keyword>
<sequence length="258" mass="27021">MFTLVLSGIALAAGAAADRTFTVYNGCPFTSTFHQMFTGGSNAPDYTTGWQADEYTAVSFSVPDDWTAGRIWGRRDCDFSTGSTDATTCLTGGCIGGLVCSTTDGTGVPPATLAEFTLDSGGVDYYDVSLVDGYDLPMRQAITNNVGCGVADCPVDLGPDCPAALIGPYDDTGFPIGCKSACEADLDGDPTNSPNCCTGEYDTAATCPSSGVEYYSYFKDNCPNSYCYAYDESSGDALWTCDASLQADYTVTFCPPPS</sequence>
<dbReference type="Pfam" id="PF00314">
    <property type="entry name" value="Thaumatin"/>
    <property type="match status" value="1"/>
</dbReference>
<accession>A0A0D7AE63</accession>
<dbReference type="EMBL" id="KN881721">
    <property type="protein sequence ID" value="KIY49716.1"/>
    <property type="molecule type" value="Genomic_DNA"/>
</dbReference>
<dbReference type="PANTHER" id="PTHR31048">
    <property type="entry name" value="OS03G0233200 PROTEIN"/>
    <property type="match status" value="1"/>
</dbReference>
<evidence type="ECO:0000256" key="2">
    <source>
        <dbReference type="SAM" id="SignalP"/>
    </source>
</evidence>
<name>A0A0D7AE63_9AGAR</name>
<feature type="disulfide bond" evidence="1">
    <location>
        <begin position="161"/>
        <end position="178"/>
    </location>
</feature>
<feature type="disulfide bond" evidence="1">
    <location>
        <begin position="153"/>
        <end position="222"/>
    </location>
</feature>
<dbReference type="PRINTS" id="PR00347">
    <property type="entry name" value="THAUMATIN"/>
</dbReference>